<comment type="similarity">
    <text evidence="7">Belongs to the binding-protein-dependent transport system permease family.</text>
</comment>
<feature type="transmembrane region" description="Helical" evidence="7">
    <location>
        <begin position="261"/>
        <end position="283"/>
    </location>
</feature>
<dbReference type="Pfam" id="PF00528">
    <property type="entry name" value="BPD_transp_1"/>
    <property type="match status" value="2"/>
</dbReference>
<dbReference type="RefSeq" id="WP_100256207.1">
    <property type="nucleotide sequence ID" value="NZ_CP011797.1"/>
</dbReference>
<feature type="transmembrane region" description="Helical" evidence="7">
    <location>
        <begin position="690"/>
        <end position="711"/>
    </location>
</feature>
<dbReference type="PANTHER" id="PTHR30183">
    <property type="entry name" value="MOLYBDENUM TRANSPORT SYSTEM PERMEASE PROTEIN MODB"/>
    <property type="match status" value="1"/>
</dbReference>
<dbReference type="Proteomes" id="UP000229757">
    <property type="component" value="Chromosome"/>
</dbReference>
<feature type="transmembrane region" description="Helical" evidence="7">
    <location>
        <begin position="227"/>
        <end position="249"/>
    </location>
</feature>
<comment type="subcellular location">
    <subcellularLocation>
        <location evidence="1 7">Cell membrane</location>
        <topology evidence="1 7">Multi-pass membrane protein</topology>
    </subcellularLocation>
</comment>
<feature type="transmembrane region" description="Helical" evidence="7">
    <location>
        <begin position="160"/>
        <end position="182"/>
    </location>
</feature>
<dbReference type="InterPro" id="IPR035906">
    <property type="entry name" value="MetI-like_sf"/>
</dbReference>
<protein>
    <submittedName>
        <fullName evidence="9">Ferric iron ABC transporter, permease protein</fullName>
    </submittedName>
</protein>
<dbReference type="PANTHER" id="PTHR30183:SF7">
    <property type="entry name" value="FERRIC TRANSPORT SYSTEM PERMEASE PROTEIN FBPB 1-RELATED"/>
    <property type="match status" value="1"/>
</dbReference>
<sequence length="729" mass="79357">MNVRLQHLILLLVVLFIMPWYEFTDGFFNFSWLSLGYFVAEESAPLYFQMVGHEKVWLYLVSGPYVLLALANAFTRKLRSDYEANIHLGLAALGLLALMMQGMLINDFGPVFLALNAFLPIDAYQIGMGYGALLLSVIYIYYVASAFAHKGMMKGDLFSTYALFLIVFLVSVFVIFPVLNILSRAFLDSDTGYSITVFSERIFNSNIWGLGCIGIGSGYCGVATATAFLAVMTGLSTTTLGLCFALVITRTDFKWRGRLKALSLLPIITPPFVVGMALIMLLGRSGIVTKFIESTFGIELGGWIYGFWGLWIAQTLAYTPIAFMVLIGVVQGVGPSYEEASTTLNATPLRTFRFVTLPLIRPGLANAFLLGFVESMADLGNALLIGGDFPVLSAQIFYAVAGASSSTGKAAALVVSLLVFTITAFLIQRYWVGRKTYATVTGKGDGGSNQSLPKWVKNVSVSVALFWSVFTVSIYVLILMSGFVETWGSDYSLTFKHYITAFDFNIVNSHLIATGVAWDSLITTLWLALLAMPLTTAMGLATGYLLTRQNFAFKSAFEFSTMLSFAIPGIVIGFSYVVAFNQAPIDLTYTGIIIVVCFMFRNMPVGVRSSIAALKQLDPGLDEASFTLGASNLRSIRTVILPLIKPAVFSALVYSFIRSITSVSAVIFLVSADYNLASAYIIGLVENNQFGVPIAYSTTLIAIMGIAIFGLNQLVGKRTLFKPLTNGAS</sequence>
<dbReference type="GO" id="GO:0055085">
    <property type="term" value="P:transmembrane transport"/>
    <property type="evidence" value="ECO:0007669"/>
    <property type="project" value="InterPro"/>
</dbReference>
<feature type="domain" description="ABC transmembrane type-1" evidence="8">
    <location>
        <begin position="223"/>
        <end position="428"/>
    </location>
</feature>
<feature type="transmembrane region" description="Helical" evidence="7">
    <location>
        <begin position="498"/>
        <end position="518"/>
    </location>
</feature>
<feature type="transmembrane region" description="Helical" evidence="7">
    <location>
        <begin position="410"/>
        <end position="431"/>
    </location>
</feature>
<dbReference type="AlphaFoldDB" id="A0A2K8KLT4"/>
<feature type="transmembrane region" description="Helical" evidence="7">
    <location>
        <begin position="379"/>
        <end position="398"/>
    </location>
</feature>
<dbReference type="CDD" id="cd06261">
    <property type="entry name" value="TM_PBP2"/>
    <property type="match status" value="2"/>
</dbReference>
<reference evidence="9 10" key="1">
    <citation type="journal article" date="2017" name="Environ. Microbiol.">
        <title>Genomic and physiological analyses of 'Reinekea forsetii' reveal a versatile opportunistic lifestyle during spring algae blooms.</title>
        <authorList>
            <person name="Avci B."/>
            <person name="Hahnke R.L."/>
            <person name="Chafee M."/>
            <person name="Fischer T."/>
            <person name="Gruber-Vodicka H."/>
            <person name="Tegetmeyer H.E."/>
            <person name="Harder J."/>
            <person name="Fuchs B.M."/>
            <person name="Amann R.I."/>
            <person name="Teeling H."/>
        </authorList>
    </citation>
    <scope>NUCLEOTIDE SEQUENCE [LARGE SCALE GENOMIC DNA]</scope>
    <source>
        <strain evidence="9 10">Hel1_31_D35</strain>
    </source>
</reference>
<accession>A0A2K8KLT4</accession>
<dbReference type="EMBL" id="CP011797">
    <property type="protein sequence ID" value="ATX75825.1"/>
    <property type="molecule type" value="Genomic_DNA"/>
</dbReference>
<keyword evidence="5 7" id="KW-1133">Transmembrane helix</keyword>
<dbReference type="Gene3D" id="1.10.3720.10">
    <property type="entry name" value="MetI-like"/>
    <property type="match status" value="2"/>
</dbReference>
<feature type="transmembrane region" description="Helical" evidence="7">
    <location>
        <begin position="303"/>
        <end position="330"/>
    </location>
</feature>
<dbReference type="KEGG" id="rfo:REIFOR_00657"/>
<evidence type="ECO:0000313" key="10">
    <source>
        <dbReference type="Proteomes" id="UP000229757"/>
    </source>
</evidence>
<organism evidence="9 10">
    <name type="scientific">Reinekea forsetii</name>
    <dbReference type="NCBI Taxonomy" id="1336806"/>
    <lineage>
        <taxon>Bacteria</taxon>
        <taxon>Pseudomonadati</taxon>
        <taxon>Pseudomonadota</taxon>
        <taxon>Gammaproteobacteria</taxon>
        <taxon>Oceanospirillales</taxon>
        <taxon>Saccharospirillaceae</taxon>
        <taxon>Reinekea</taxon>
    </lineage>
</organism>
<feature type="transmembrane region" description="Helical" evidence="7">
    <location>
        <begin position="583"/>
        <end position="600"/>
    </location>
</feature>
<evidence type="ECO:0000259" key="8">
    <source>
        <dbReference type="PROSITE" id="PS50928"/>
    </source>
</evidence>
<evidence type="ECO:0000256" key="3">
    <source>
        <dbReference type="ARBA" id="ARBA00022475"/>
    </source>
</evidence>
<keyword evidence="2 7" id="KW-0813">Transport</keyword>
<keyword evidence="6 7" id="KW-0472">Membrane</keyword>
<keyword evidence="10" id="KW-1185">Reference proteome</keyword>
<dbReference type="GO" id="GO:0005886">
    <property type="term" value="C:plasma membrane"/>
    <property type="evidence" value="ECO:0007669"/>
    <property type="project" value="UniProtKB-SubCell"/>
</dbReference>
<dbReference type="InterPro" id="IPR000515">
    <property type="entry name" value="MetI-like"/>
</dbReference>
<evidence type="ECO:0000256" key="7">
    <source>
        <dbReference type="RuleBase" id="RU363032"/>
    </source>
</evidence>
<evidence type="ECO:0000256" key="4">
    <source>
        <dbReference type="ARBA" id="ARBA00022692"/>
    </source>
</evidence>
<feature type="transmembrane region" description="Helical" evidence="7">
    <location>
        <begin position="464"/>
        <end position="486"/>
    </location>
</feature>
<name>A0A2K8KLT4_9GAMM</name>
<feature type="transmembrane region" description="Helical" evidence="7">
    <location>
        <begin position="559"/>
        <end position="577"/>
    </location>
</feature>
<feature type="transmembrane region" description="Helical" evidence="7">
    <location>
        <begin position="124"/>
        <end position="148"/>
    </location>
</feature>
<keyword evidence="3" id="KW-1003">Cell membrane</keyword>
<evidence type="ECO:0000256" key="1">
    <source>
        <dbReference type="ARBA" id="ARBA00004651"/>
    </source>
</evidence>
<feature type="transmembrane region" description="Helical" evidence="7">
    <location>
        <begin position="351"/>
        <end position="373"/>
    </location>
</feature>
<evidence type="ECO:0000256" key="2">
    <source>
        <dbReference type="ARBA" id="ARBA00022448"/>
    </source>
</evidence>
<keyword evidence="4 7" id="KW-0812">Transmembrane</keyword>
<dbReference type="SUPFAM" id="SSF161098">
    <property type="entry name" value="MetI-like"/>
    <property type="match status" value="2"/>
</dbReference>
<evidence type="ECO:0000313" key="9">
    <source>
        <dbReference type="EMBL" id="ATX75825.1"/>
    </source>
</evidence>
<evidence type="ECO:0000256" key="5">
    <source>
        <dbReference type="ARBA" id="ARBA00022989"/>
    </source>
</evidence>
<feature type="domain" description="ABC transmembrane type-1" evidence="8">
    <location>
        <begin position="521"/>
        <end position="713"/>
    </location>
</feature>
<feature type="transmembrane region" description="Helical" evidence="7">
    <location>
        <begin position="86"/>
        <end position="104"/>
    </location>
</feature>
<evidence type="ECO:0000256" key="6">
    <source>
        <dbReference type="ARBA" id="ARBA00023136"/>
    </source>
</evidence>
<gene>
    <name evidence="9" type="ORF">REIFOR_00657</name>
</gene>
<dbReference type="PROSITE" id="PS50928">
    <property type="entry name" value="ABC_TM1"/>
    <property type="match status" value="2"/>
</dbReference>
<dbReference type="OrthoDB" id="7056428at2"/>
<feature type="transmembrane region" description="Helical" evidence="7">
    <location>
        <begin position="524"/>
        <end position="547"/>
    </location>
</feature>
<proteinExistence type="inferred from homology"/>
<feature type="transmembrane region" description="Helical" evidence="7">
    <location>
        <begin position="56"/>
        <end position="74"/>
    </location>
</feature>